<accession>A0ABY9HAI3</accession>
<evidence type="ECO:0000313" key="12">
    <source>
        <dbReference type="Proteomes" id="UP001237011"/>
    </source>
</evidence>
<dbReference type="InterPro" id="IPR036640">
    <property type="entry name" value="ABC1_TM_sf"/>
</dbReference>
<dbReference type="Gene3D" id="1.20.1560.10">
    <property type="entry name" value="ABC transporter type 1, transmembrane domain"/>
    <property type="match status" value="1"/>
</dbReference>
<dbReference type="InterPro" id="IPR003593">
    <property type="entry name" value="AAA+_ATPase"/>
</dbReference>
<sequence>MLKMFKILPGKIKAQFGIGILIVIINVALTMMLPILLSQFLPLLINDTNGQDVKLELFSWTVMTGTWNEVFTTLMVSFILTLFFAATTSFGYVLIIIWAGEKASNFYRNSLFKKYQKLSLKDIAQLTNESLITRINDDVAVFWDFLIGASISLIKAPLYIVVGLVFAFMTDVPLTFSIIAVIPLLIVVIAYMFIKVNPLIKKNRKNLDWITKEVDESINGARFIKANNLQHKQYAKFNKANTTWLGTEKSIYKYFSIGMPAFFVIINAIIVIIYAIGKTQLVALAGDGKIASDGAQLIAKLNVFIEYEVLIAQGVIMFSQFLGSFFRAKISAGRIVEVLDKEYDDLHVAGGLMISQNPKATSKDYSIEFKNVNYKYFETSQDYSIQDINFRIEGGQTLGIIGPTGSGKSTIANLIVNNMKYTEGNVLINGKEVRDINTTDLHQNVGIVYQEALLYSGTVLSNLTFGKEDATQEQIDRALKASCSNNFIMTFPDRLQHAVVQRGKNLSGGQKQRLSIARSLIIDPKILILDDSTSALDNITTKALIKNIKEDYDCTTVIISQKINSIKHADKILVMDKGKIIAQGKHEELLVTCPWYRDINANQLEQ</sequence>
<dbReference type="PANTHER" id="PTHR43394:SF1">
    <property type="entry name" value="ATP-BINDING CASSETTE SUB-FAMILY B MEMBER 10, MITOCHONDRIAL"/>
    <property type="match status" value="1"/>
</dbReference>
<feature type="domain" description="ABC transmembrane type-1" evidence="10">
    <location>
        <begin position="18"/>
        <end position="277"/>
    </location>
</feature>
<evidence type="ECO:0000259" key="9">
    <source>
        <dbReference type="PROSITE" id="PS50893"/>
    </source>
</evidence>
<dbReference type="SUPFAM" id="SSF52540">
    <property type="entry name" value="P-loop containing nucleoside triphosphate hydrolases"/>
    <property type="match status" value="1"/>
</dbReference>
<feature type="transmembrane region" description="Helical" evidence="8">
    <location>
        <begin position="70"/>
        <end position="99"/>
    </location>
</feature>
<dbReference type="GO" id="GO:0005524">
    <property type="term" value="F:ATP binding"/>
    <property type="evidence" value="ECO:0007669"/>
    <property type="project" value="UniProtKB-KW"/>
</dbReference>
<comment type="subcellular location">
    <subcellularLocation>
        <location evidence="1">Cell membrane</location>
        <topology evidence="1">Multi-pass membrane protein</topology>
    </subcellularLocation>
</comment>
<proteinExistence type="inferred from homology"/>
<keyword evidence="7 8" id="KW-0472">Membrane</keyword>
<dbReference type="PROSITE" id="PS50893">
    <property type="entry name" value="ABC_TRANSPORTER_2"/>
    <property type="match status" value="1"/>
</dbReference>
<keyword evidence="5 11" id="KW-0067">ATP-binding</keyword>
<dbReference type="RefSeq" id="WP_305938044.1">
    <property type="nucleotide sequence ID" value="NZ_CP132191.1"/>
</dbReference>
<dbReference type="SUPFAM" id="SSF90123">
    <property type="entry name" value="ABC transporter transmembrane region"/>
    <property type="match status" value="1"/>
</dbReference>
<evidence type="ECO:0000256" key="4">
    <source>
        <dbReference type="ARBA" id="ARBA00022741"/>
    </source>
</evidence>
<name>A0ABY9HAI3_9MOLU</name>
<keyword evidence="12" id="KW-1185">Reference proteome</keyword>
<keyword evidence="3 8" id="KW-0812">Transmembrane</keyword>
<dbReference type="PROSITE" id="PS50929">
    <property type="entry name" value="ABC_TM1F"/>
    <property type="match status" value="1"/>
</dbReference>
<reference evidence="11" key="1">
    <citation type="submission" date="2023-08" db="EMBL/GenBank/DDBJ databases">
        <title>Complete genome sequence of Mycoplasma seminis 2200.</title>
        <authorList>
            <person name="Spergser J."/>
        </authorList>
    </citation>
    <scope>NUCLEOTIDE SEQUENCE [LARGE SCALE GENOMIC DNA]</scope>
    <source>
        <strain evidence="11">2200</strain>
    </source>
</reference>
<dbReference type="InterPro" id="IPR011527">
    <property type="entry name" value="ABC1_TM_dom"/>
</dbReference>
<dbReference type="InterPro" id="IPR039421">
    <property type="entry name" value="Type_1_exporter"/>
</dbReference>
<evidence type="ECO:0000256" key="5">
    <source>
        <dbReference type="ARBA" id="ARBA00022840"/>
    </source>
</evidence>
<comment type="similarity">
    <text evidence="2">Belongs to the ABC transporter superfamily.</text>
</comment>
<dbReference type="EMBL" id="CP132191">
    <property type="protein sequence ID" value="WLP85614.1"/>
    <property type="molecule type" value="Genomic_DNA"/>
</dbReference>
<evidence type="ECO:0000256" key="2">
    <source>
        <dbReference type="ARBA" id="ARBA00005417"/>
    </source>
</evidence>
<dbReference type="Pfam" id="PF00005">
    <property type="entry name" value="ABC_tran"/>
    <property type="match status" value="1"/>
</dbReference>
<dbReference type="SMART" id="SM00382">
    <property type="entry name" value="AAA"/>
    <property type="match status" value="1"/>
</dbReference>
<dbReference type="PANTHER" id="PTHR43394">
    <property type="entry name" value="ATP-DEPENDENT PERMEASE MDL1, MITOCHONDRIAL"/>
    <property type="match status" value="1"/>
</dbReference>
<evidence type="ECO:0000313" key="11">
    <source>
        <dbReference type="EMBL" id="WLP85614.1"/>
    </source>
</evidence>
<dbReference type="PROSITE" id="PS00211">
    <property type="entry name" value="ABC_TRANSPORTER_1"/>
    <property type="match status" value="1"/>
</dbReference>
<dbReference type="Proteomes" id="UP001237011">
    <property type="component" value="Chromosome"/>
</dbReference>
<evidence type="ECO:0000256" key="6">
    <source>
        <dbReference type="ARBA" id="ARBA00022989"/>
    </source>
</evidence>
<feature type="transmembrane region" description="Helical" evidence="8">
    <location>
        <begin position="141"/>
        <end position="168"/>
    </location>
</feature>
<feature type="transmembrane region" description="Helical" evidence="8">
    <location>
        <begin position="12"/>
        <end position="37"/>
    </location>
</feature>
<dbReference type="InterPro" id="IPR003439">
    <property type="entry name" value="ABC_transporter-like_ATP-bd"/>
</dbReference>
<dbReference type="Gene3D" id="3.40.50.300">
    <property type="entry name" value="P-loop containing nucleotide triphosphate hydrolases"/>
    <property type="match status" value="1"/>
</dbReference>
<protein>
    <submittedName>
        <fullName evidence="11">ABC transporter ATP-binding protein</fullName>
    </submittedName>
</protein>
<keyword evidence="6 8" id="KW-1133">Transmembrane helix</keyword>
<feature type="transmembrane region" description="Helical" evidence="8">
    <location>
        <begin position="254"/>
        <end position="276"/>
    </location>
</feature>
<dbReference type="Pfam" id="PF00664">
    <property type="entry name" value="ABC_membrane"/>
    <property type="match status" value="1"/>
</dbReference>
<evidence type="ECO:0000256" key="7">
    <source>
        <dbReference type="ARBA" id="ARBA00023136"/>
    </source>
</evidence>
<feature type="transmembrane region" description="Helical" evidence="8">
    <location>
        <begin position="174"/>
        <end position="194"/>
    </location>
</feature>
<evidence type="ECO:0000259" key="10">
    <source>
        <dbReference type="PROSITE" id="PS50929"/>
    </source>
</evidence>
<dbReference type="InterPro" id="IPR027417">
    <property type="entry name" value="P-loop_NTPase"/>
</dbReference>
<evidence type="ECO:0000256" key="8">
    <source>
        <dbReference type="SAM" id="Phobius"/>
    </source>
</evidence>
<evidence type="ECO:0000256" key="3">
    <source>
        <dbReference type="ARBA" id="ARBA00022692"/>
    </source>
</evidence>
<dbReference type="InterPro" id="IPR017871">
    <property type="entry name" value="ABC_transporter-like_CS"/>
</dbReference>
<keyword evidence="4" id="KW-0547">Nucleotide-binding</keyword>
<feature type="domain" description="ABC transporter" evidence="9">
    <location>
        <begin position="367"/>
        <end position="602"/>
    </location>
</feature>
<evidence type="ECO:0000256" key="1">
    <source>
        <dbReference type="ARBA" id="ARBA00004651"/>
    </source>
</evidence>
<gene>
    <name evidence="11" type="ORF">Q8852_00400</name>
</gene>
<organism evidence="11 12">
    <name type="scientific">Mycoplasma seminis</name>
    <dbReference type="NCBI Taxonomy" id="512749"/>
    <lineage>
        <taxon>Bacteria</taxon>
        <taxon>Bacillati</taxon>
        <taxon>Mycoplasmatota</taxon>
        <taxon>Mollicutes</taxon>
        <taxon>Mycoplasmataceae</taxon>
        <taxon>Mycoplasma</taxon>
    </lineage>
</organism>